<reference evidence="2 3" key="1">
    <citation type="journal article" date="2019" name="Int. J. Syst. Evol. Microbiol.">
        <title>The Global Catalogue of Microorganisms (GCM) 10K type strain sequencing project: providing services to taxonomists for standard genome sequencing and annotation.</title>
        <authorList>
            <consortium name="The Broad Institute Genomics Platform"/>
            <consortium name="The Broad Institute Genome Sequencing Center for Infectious Disease"/>
            <person name="Wu L."/>
            <person name="Ma J."/>
        </authorList>
    </citation>
    <scope>NUCLEOTIDE SEQUENCE [LARGE SCALE GENOMIC DNA]</scope>
    <source>
        <strain evidence="2 3">JCM 16009</strain>
    </source>
</reference>
<protein>
    <recommendedName>
        <fullName evidence="1">AB hydrolase-1 domain-containing protein</fullName>
    </recommendedName>
</protein>
<proteinExistence type="predicted"/>
<comment type="caution">
    <text evidence="2">The sequence shown here is derived from an EMBL/GenBank/DDBJ whole genome shotgun (WGS) entry which is preliminary data.</text>
</comment>
<gene>
    <name evidence="2" type="ORF">GCM10009836_61230</name>
</gene>
<organism evidence="2 3">
    <name type="scientific">Pseudonocardia ailaonensis</name>
    <dbReference type="NCBI Taxonomy" id="367279"/>
    <lineage>
        <taxon>Bacteria</taxon>
        <taxon>Bacillati</taxon>
        <taxon>Actinomycetota</taxon>
        <taxon>Actinomycetes</taxon>
        <taxon>Pseudonocardiales</taxon>
        <taxon>Pseudonocardiaceae</taxon>
        <taxon>Pseudonocardia</taxon>
    </lineage>
</organism>
<name>A0ABN2NKR1_9PSEU</name>
<dbReference type="SUPFAM" id="SSF53474">
    <property type="entry name" value="alpha/beta-Hydrolases"/>
    <property type="match status" value="1"/>
</dbReference>
<evidence type="ECO:0000313" key="2">
    <source>
        <dbReference type="EMBL" id="GAA1872077.1"/>
    </source>
</evidence>
<dbReference type="InterPro" id="IPR052897">
    <property type="entry name" value="Sec-Metab_Biosynth_Hydrolase"/>
</dbReference>
<evidence type="ECO:0000313" key="3">
    <source>
        <dbReference type="Proteomes" id="UP001500449"/>
    </source>
</evidence>
<dbReference type="Gene3D" id="3.40.50.1820">
    <property type="entry name" value="alpha/beta hydrolase"/>
    <property type="match status" value="1"/>
</dbReference>
<dbReference type="InterPro" id="IPR029058">
    <property type="entry name" value="AB_hydrolase_fold"/>
</dbReference>
<dbReference type="InterPro" id="IPR000073">
    <property type="entry name" value="AB_hydrolase_1"/>
</dbReference>
<dbReference type="Proteomes" id="UP001500449">
    <property type="component" value="Unassembled WGS sequence"/>
</dbReference>
<evidence type="ECO:0000259" key="1">
    <source>
        <dbReference type="Pfam" id="PF12697"/>
    </source>
</evidence>
<feature type="domain" description="AB hydrolase-1" evidence="1">
    <location>
        <begin position="3"/>
        <end position="230"/>
    </location>
</feature>
<accession>A0ABN2NKR1</accession>
<dbReference type="RefSeq" id="WP_344424975.1">
    <property type="nucleotide sequence ID" value="NZ_BAAAQK010000025.1"/>
</dbReference>
<dbReference type="PANTHER" id="PTHR37017:SF11">
    <property type="entry name" value="ESTERASE_LIPASE_THIOESTERASE DOMAIN-CONTAINING PROTEIN"/>
    <property type="match status" value="1"/>
</dbReference>
<sequence>MRFVLVHGANHGAWCWEYLAAELAGLGHETVAVDLPGHGSRAGERPTLGGYRDAVAEVIRPGDVLVGHSMGCVVATMAADVRTDVGHVVYLAGPLPVEGWPILSVMGGGSADPADALELIRSNSRLEPDGSAFSFGFEQARLGFYGDCTDKMARWAYERLAPQAISVLGEPVSVPRFWAADLPRSYIGGVRDHLNPPLHSALTAGRLGVDPLMIDSAHSPFLSRPAELAELLLVATATRPRGPLRPTLH</sequence>
<keyword evidence="3" id="KW-1185">Reference proteome</keyword>
<dbReference type="PANTHER" id="PTHR37017">
    <property type="entry name" value="AB HYDROLASE-1 DOMAIN-CONTAINING PROTEIN-RELATED"/>
    <property type="match status" value="1"/>
</dbReference>
<dbReference type="Pfam" id="PF12697">
    <property type="entry name" value="Abhydrolase_6"/>
    <property type="match status" value="1"/>
</dbReference>
<dbReference type="EMBL" id="BAAAQK010000025">
    <property type="protein sequence ID" value="GAA1872077.1"/>
    <property type="molecule type" value="Genomic_DNA"/>
</dbReference>